<evidence type="ECO:0000313" key="7">
    <source>
        <dbReference type="Proteomes" id="UP000008363"/>
    </source>
</evidence>
<gene>
    <name evidence="6" type="ORF">GORHZ_121_00340</name>
</gene>
<dbReference type="PANTHER" id="PTHR24421:SF61">
    <property type="entry name" value="OXYGEN SENSOR HISTIDINE KINASE NREB"/>
    <property type="match status" value="1"/>
</dbReference>
<feature type="transmembrane region" description="Helical" evidence="4">
    <location>
        <begin position="28"/>
        <end position="46"/>
    </location>
</feature>
<feature type="transmembrane region" description="Helical" evidence="4">
    <location>
        <begin position="457"/>
        <end position="475"/>
    </location>
</feature>
<dbReference type="GO" id="GO:0016301">
    <property type="term" value="F:kinase activity"/>
    <property type="evidence" value="ECO:0007669"/>
    <property type="project" value="UniProtKB-KW"/>
</dbReference>
<sequence length="754" mass="80339">MSSRGRRSPGDATPGETYRVLSRQAERIGLLLLHFVCIAVAAFTFIEPAVPARGLVMSSLMALWSAFRLASRRLGVRWAVADVTVVAIYLLQTPWLVSDTPFITDVSPMLGVSSTAIIAFGIAHPTRWSALAALVTAGAWAIGTLRVPGAADPWTVYSFDFLAVDWLLVAMFRRVVLRAATLTDGMLIASADDEVSRSVAIARHRLARRHCAIMHDTAASTLLMVGQGATTNPDVLARQVDRDLATINAFAAPSPLDDERVDLVERLRELCCHVTTPTRLDGVDELWLAGDIVDAVEGATREALTNVDRHARASSVTVTVTERSVTVTDDGIGFDVGSDGVARRFGVRNSIRGRMSDIGGLARINSRPGSGTTIVLQWATTESSRELDDRVESAQRLLHGFGYGLIAIATVIVGSQAPRAIVGETDYPLAQALLLLVCVVCIAIAGYAVAHPVSSSIIWACCAATIAVIPVQQILLATSSLNSGSDWALGTLGWLIVALTYRFPIARSLTALAALWVIGSASLLILLPDRESVVSIGYGFVAVALLQALALVFTTSLVTAAQTAKTLNDQHVRRWASEAEERALAADTAANYAALSESLVPLLERLRDSVTDPTDPQLRAAALIEGARLRRLFAQSDNTDHPLLQELQPMIGKAEDRGVTVTVDAGTTLPDVPPELRDELLAIASMALAGARSRARIVFTATAETITVSVVCDCPGATRDAIEAGMGIVPAVAGDLTWVELELPLPADVRSVPR</sequence>
<evidence type="ECO:0000313" key="6">
    <source>
        <dbReference type="EMBL" id="GAB91041.1"/>
    </source>
</evidence>
<feature type="transmembrane region" description="Helical" evidence="4">
    <location>
        <begin position="510"/>
        <end position="527"/>
    </location>
</feature>
<reference evidence="6 7" key="1">
    <citation type="submission" date="2012-08" db="EMBL/GenBank/DDBJ databases">
        <title>Whole genome shotgun sequence of Gordonia rhizosphera NBRC 16068.</title>
        <authorList>
            <person name="Takarada H."/>
            <person name="Isaki S."/>
            <person name="Hosoyama A."/>
            <person name="Tsuchikane K."/>
            <person name="Katsumata H."/>
            <person name="Baba S."/>
            <person name="Ohji S."/>
            <person name="Yamazaki S."/>
            <person name="Fujita N."/>
        </authorList>
    </citation>
    <scope>NUCLEOTIDE SEQUENCE [LARGE SCALE GENOMIC DNA]</scope>
    <source>
        <strain evidence="6 7">NBRC 16068</strain>
    </source>
</reference>
<proteinExistence type="predicted"/>
<feature type="transmembrane region" description="Helical" evidence="4">
    <location>
        <begin position="102"/>
        <end position="123"/>
    </location>
</feature>
<feature type="domain" description="Histidine kinase/HSP90-like ATPase" evidence="5">
    <location>
        <begin position="299"/>
        <end position="378"/>
    </location>
</feature>
<dbReference type="OrthoDB" id="3534856at2"/>
<dbReference type="STRING" id="1108045.GORHZ_121_00340"/>
<dbReference type="AlphaFoldDB" id="K6WB98"/>
<feature type="transmembrane region" description="Helical" evidence="4">
    <location>
        <begin position="533"/>
        <end position="558"/>
    </location>
</feature>
<organism evidence="6 7">
    <name type="scientific">Gordonia rhizosphera NBRC 16068</name>
    <dbReference type="NCBI Taxonomy" id="1108045"/>
    <lineage>
        <taxon>Bacteria</taxon>
        <taxon>Bacillati</taxon>
        <taxon>Actinomycetota</taxon>
        <taxon>Actinomycetes</taxon>
        <taxon>Mycobacteriales</taxon>
        <taxon>Gordoniaceae</taxon>
        <taxon>Gordonia</taxon>
    </lineage>
</organism>
<feature type="transmembrane region" description="Helical" evidence="4">
    <location>
        <begin position="52"/>
        <end position="71"/>
    </location>
</feature>
<dbReference type="CDD" id="cd16917">
    <property type="entry name" value="HATPase_UhpB-NarQ-NarX-like"/>
    <property type="match status" value="1"/>
</dbReference>
<keyword evidence="4" id="KW-1133">Transmembrane helix</keyword>
<accession>K6WB98</accession>
<dbReference type="PANTHER" id="PTHR24421">
    <property type="entry name" value="NITRATE/NITRITE SENSOR PROTEIN NARX-RELATED"/>
    <property type="match status" value="1"/>
</dbReference>
<feature type="transmembrane region" description="Helical" evidence="4">
    <location>
        <begin position="154"/>
        <end position="172"/>
    </location>
</feature>
<keyword evidence="2" id="KW-0418">Kinase</keyword>
<dbReference type="GO" id="GO:0000160">
    <property type="term" value="P:phosphorelay signal transduction system"/>
    <property type="evidence" value="ECO:0007669"/>
    <property type="project" value="UniProtKB-KW"/>
</dbReference>
<dbReference type="eggNOG" id="COG4585">
    <property type="taxonomic scope" value="Bacteria"/>
</dbReference>
<keyword evidence="4" id="KW-0472">Membrane</keyword>
<protein>
    <recommendedName>
        <fullName evidence="5">Histidine kinase/HSP90-like ATPase domain-containing protein</fullName>
    </recommendedName>
</protein>
<comment type="caution">
    <text evidence="6">The sequence shown here is derived from an EMBL/GenBank/DDBJ whole genome shotgun (WGS) entry which is preliminary data.</text>
</comment>
<keyword evidence="7" id="KW-1185">Reference proteome</keyword>
<dbReference type="RefSeq" id="WP_006334295.1">
    <property type="nucleotide sequence ID" value="NZ_BAHC01000121.1"/>
</dbReference>
<evidence type="ECO:0000256" key="3">
    <source>
        <dbReference type="ARBA" id="ARBA00023012"/>
    </source>
</evidence>
<keyword evidence="1" id="KW-0808">Transferase</keyword>
<dbReference type="SUPFAM" id="SSF55874">
    <property type="entry name" value="ATPase domain of HSP90 chaperone/DNA topoisomerase II/histidine kinase"/>
    <property type="match status" value="1"/>
</dbReference>
<dbReference type="Pfam" id="PF02518">
    <property type="entry name" value="HATPase_c"/>
    <property type="match status" value="1"/>
</dbReference>
<dbReference type="EMBL" id="BAHC01000121">
    <property type="protein sequence ID" value="GAB91041.1"/>
    <property type="molecule type" value="Genomic_DNA"/>
</dbReference>
<keyword evidence="4" id="KW-0812">Transmembrane</keyword>
<feature type="transmembrane region" description="Helical" evidence="4">
    <location>
        <begin position="130"/>
        <end position="148"/>
    </location>
</feature>
<evidence type="ECO:0000256" key="2">
    <source>
        <dbReference type="ARBA" id="ARBA00022777"/>
    </source>
</evidence>
<dbReference type="Gene3D" id="3.30.565.10">
    <property type="entry name" value="Histidine kinase-like ATPase, C-terminal domain"/>
    <property type="match status" value="1"/>
</dbReference>
<feature type="transmembrane region" description="Helical" evidence="4">
    <location>
        <begin position="397"/>
        <end position="417"/>
    </location>
</feature>
<evidence type="ECO:0000256" key="4">
    <source>
        <dbReference type="SAM" id="Phobius"/>
    </source>
</evidence>
<feature type="transmembrane region" description="Helical" evidence="4">
    <location>
        <begin position="78"/>
        <end position="96"/>
    </location>
</feature>
<name>K6WB98_9ACTN</name>
<dbReference type="InterPro" id="IPR036890">
    <property type="entry name" value="HATPase_C_sf"/>
</dbReference>
<dbReference type="InterPro" id="IPR003594">
    <property type="entry name" value="HATPase_dom"/>
</dbReference>
<keyword evidence="3" id="KW-0902">Two-component regulatory system</keyword>
<dbReference type="Proteomes" id="UP000008363">
    <property type="component" value="Unassembled WGS sequence"/>
</dbReference>
<evidence type="ECO:0000256" key="1">
    <source>
        <dbReference type="ARBA" id="ARBA00022679"/>
    </source>
</evidence>
<feature type="transmembrane region" description="Helical" evidence="4">
    <location>
        <begin position="429"/>
        <end position="450"/>
    </location>
</feature>
<dbReference type="InterPro" id="IPR050482">
    <property type="entry name" value="Sensor_HK_TwoCompSys"/>
</dbReference>
<evidence type="ECO:0000259" key="5">
    <source>
        <dbReference type="Pfam" id="PF02518"/>
    </source>
</evidence>